<gene>
    <name evidence="10" type="ORF">SAMN04489812_0251</name>
</gene>
<dbReference type="RefSeq" id="WP_091518602.1">
    <property type="nucleotide sequence ID" value="NZ_LT629772.1"/>
</dbReference>
<evidence type="ECO:0000256" key="6">
    <source>
        <dbReference type="ARBA" id="ARBA00023136"/>
    </source>
</evidence>
<keyword evidence="11" id="KW-1185">Reference proteome</keyword>
<dbReference type="Proteomes" id="UP000199103">
    <property type="component" value="Chromosome I"/>
</dbReference>
<dbReference type="EMBL" id="LT629772">
    <property type="protein sequence ID" value="SDR89904.1"/>
    <property type="molecule type" value="Genomic_DNA"/>
</dbReference>
<dbReference type="PROSITE" id="PS50893">
    <property type="entry name" value="ABC_TRANSPORTER_2"/>
    <property type="match status" value="1"/>
</dbReference>
<keyword evidence="2 7" id="KW-0812">Transmembrane</keyword>
<dbReference type="Gene3D" id="3.40.50.300">
    <property type="entry name" value="P-loop containing nucleotide triphosphate hydrolases"/>
    <property type="match status" value="1"/>
</dbReference>
<evidence type="ECO:0000256" key="4">
    <source>
        <dbReference type="ARBA" id="ARBA00022840"/>
    </source>
</evidence>
<dbReference type="SUPFAM" id="SSF90123">
    <property type="entry name" value="ABC transporter transmembrane region"/>
    <property type="match status" value="1"/>
</dbReference>
<organism evidence="10 11">
    <name type="scientific">Microlunatus soli</name>
    <dbReference type="NCBI Taxonomy" id="630515"/>
    <lineage>
        <taxon>Bacteria</taxon>
        <taxon>Bacillati</taxon>
        <taxon>Actinomycetota</taxon>
        <taxon>Actinomycetes</taxon>
        <taxon>Propionibacteriales</taxon>
        <taxon>Propionibacteriaceae</taxon>
        <taxon>Microlunatus</taxon>
    </lineage>
</organism>
<dbReference type="CDD" id="cd03228">
    <property type="entry name" value="ABCC_MRP_Like"/>
    <property type="match status" value="1"/>
</dbReference>
<dbReference type="PROSITE" id="PS50929">
    <property type="entry name" value="ABC_TM1F"/>
    <property type="match status" value="1"/>
</dbReference>
<dbReference type="GO" id="GO:0034040">
    <property type="term" value="F:ATPase-coupled lipid transmembrane transporter activity"/>
    <property type="evidence" value="ECO:0007669"/>
    <property type="project" value="TreeGrafter"/>
</dbReference>
<dbReference type="Pfam" id="PF00005">
    <property type="entry name" value="ABC_tran"/>
    <property type="match status" value="1"/>
</dbReference>
<dbReference type="AlphaFoldDB" id="A0A1H1MT09"/>
<dbReference type="GO" id="GO:0005524">
    <property type="term" value="F:ATP binding"/>
    <property type="evidence" value="ECO:0007669"/>
    <property type="project" value="UniProtKB-KW"/>
</dbReference>
<evidence type="ECO:0000256" key="7">
    <source>
        <dbReference type="SAM" id="Phobius"/>
    </source>
</evidence>
<dbReference type="PROSITE" id="PS00211">
    <property type="entry name" value="ABC_TRANSPORTER_1"/>
    <property type="match status" value="1"/>
</dbReference>
<accession>A0A1H1MT09</accession>
<dbReference type="GO" id="GO:0140359">
    <property type="term" value="F:ABC-type transporter activity"/>
    <property type="evidence" value="ECO:0007669"/>
    <property type="project" value="InterPro"/>
</dbReference>
<sequence>MKGLLRKVIGRLTGSAEWRLLFGTIWAADRRLAGAWWLLTLVRAALPPALAVATGWLIGLIADHDSAARGLITVGALFALMQTLGPVQSAIAANLGDRTAALLQDRLLVAATSPAGIAHLEDPELAADFSLARDFDLGIASPRLRDSLPFIGSGLAAFGAGIASAVVLCGFAWWAGILLLFGWLSPHLLLRESYVWKDWRSSEIKDHQRHAEYAYRMAVDAPAAKEIRLFGLADWITDRFNDRRRRLLAITLEALRLRQRSIMLTLLVLIISNGVVFIALAWQATQGDLELSRLVAFAGTAIGVSSLATMEFDWWLSDGARPVPVVHDLLPTMRRVGALRTAATAGGSDQAQSPRSLPSREIRLQNVSFGYRGGPPILDGLDLTIPAGGSLAIVGQNGAGKTTLVKLLARLYDPTGGRITVDGIDLRELEPDVWRRQVSAAFQDFVRYQLTVAENVAPTGAPKDLINAALSAAGASGLADQQTVLSKQYAGGTDLSGGQWQRIALARALAKVAHGAKLIILDEPTAQLDVRGEAEVFSSVLRATRGLTTILVSHRFSTVRQADRICVLEGGRAVELGSHDELMRAGGRYRTMFDLQASRFTQTP</sequence>
<evidence type="ECO:0000259" key="8">
    <source>
        <dbReference type="PROSITE" id="PS50893"/>
    </source>
</evidence>
<evidence type="ECO:0000256" key="5">
    <source>
        <dbReference type="ARBA" id="ARBA00022989"/>
    </source>
</evidence>
<name>A0A1H1MT09_9ACTN</name>
<dbReference type="InterPro" id="IPR036640">
    <property type="entry name" value="ABC1_TM_sf"/>
</dbReference>
<evidence type="ECO:0000313" key="11">
    <source>
        <dbReference type="Proteomes" id="UP000199103"/>
    </source>
</evidence>
<feature type="domain" description="ABC transporter" evidence="8">
    <location>
        <begin position="362"/>
        <end position="595"/>
    </location>
</feature>
<dbReference type="SMART" id="SM00382">
    <property type="entry name" value="AAA"/>
    <property type="match status" value="1"/>
</dbReference>
<keyword evidence="6 7" id="KW-0472">Membrane</keyword>
<protein>
    <submittedName>
        <fullName evidence="10">ATP-binding cassette, subfamily B</fullName>
    </submittedName>
</protein>
<dbReference type="GO" id="GO:0005886">
    <property type="term" value="C:plasma membrane"/>
    <property type="evidence" value="ECO:0007669"/>
    <property type="project" value="UniProtKB-SubCell"/>
</dbReference>
<evidence type="ECO:0000256" key="3">
    <source>
        <dbReference type="ARBA" id="ARBA00022741"/>
    </source>
</evidence>
<feature type="transmembrane region" description="Helical" evidence="7">
    <location>
        <begin position="262"/>
        <end position="282"/>
    </location>
</feature>
<dbReference type="InterPro" id="IPR017871">
    <property type="entry name" value="ABC_transporter-like_CS"/>
</dbReference>
<dbReference type="STRING" id="630515.SAMN04489812_0251"/>
<keyword evidence="3" id="KW-0547">Nucleotide-binding</keyword>
<feature type="transmembrane region" description="Helical" evidence="7">
    <location>
        <begin position="171"/>
        <end position="190"/>
    </location>
</feature>
<feature type="transmembrane region" description="Helical" evidence="7">
    <location>
        <begin position="147"/>
        <end position="165"/>
    </location>
</feature>
<evidence type="ECO:0000313" key="10">
    <source>
        <dbReference type="EMBL" id="SDR89904.1"/>
    </source>
</evidence>
<dbReference type="InterPro" id="IPR003439">
    <property type="entry name" value="ABC_transporter-like_ATP-bd"/>
</dbReference>
<dbReference type="OrthoDB" id="3801191at2"/>
<comment type="subcellular location">
    <subcellularLocation>
        <location evidence="1">Cell membrane</location>
        <topology evidence="1">Multi-pass membrane protein</topology>
    </subcellularLocation>
</comment>
<feature type="transmembrane region" description="Helical" evidence="7">
    <location>
        <begin position="45"/>
        <end position="62"/>
    </location>
</feature>
<feature type="domain" description="ABC transmembrane type-1" evidence="9">
    <location>
        <begin position="223"/>
        <end position="297"/>
    </location>
</feature>
<keyword evidence="5 7" id="KW-1133">Transmembrane helix</keyword>
<keyword evidence="4 10" id="KW-0067">ATP-binding</keyword>
<dbReference type="GO" id="GO:0016887">
    <property type="term" value="F:ATP hydrolysis activity"/>
    <property type="evidence" value="ECO:0007669"/>
    <property type="project" value="InterPro"/>
</dbReference>
<proteinExistence type="predicted"/>
<dbReference type="Gene3D" id="1.20.1560.10">
    <property type="entry name" value="ABC transporter type 1, transmembrane domain"/>
    <property type="match status" value="1"/>
</dbReference>
<evidence type="ECO:0000256" key="2">
    <source>
        <dbReference type="ARBA" id="ARBA00022692"/>
    </source>
</evidence>
<evidence type="ECO:0000259" key="9">
    <source>
        <dbReference type="PROSITE" id="PS50929"/>
    </source>
</evidence>
<reference evidence="10 11" key="1">
    <citation type="submission" date="2016-10" db="EMBL/GenBank/DDBJ databases">
        <authorList>
            <person name="de Groot N.N."/>
        </authorList>
    </citation>
    <scope>NUCLEOTIDE SEQUENCE [LARGE SCALE GENOMIC DNA]</scope>
    <source>
        <strain evidence="10 11">DSM 21800</strain>
    </source>
</reference>
<dbReference type="InterPro" id="IPR027417">
    <property type="entry name" value="P-loop_NTPase"/>
</dbReference>
<dbReference type="SUPFAM" id="SSF52540">
    <property type="entry name" value="P-loop containing nucleoside triphosphate hydrolases"/>
    <property type="match status" value="1"/>
</dbReference>
<dbReference type="PANTHER" id="PTHR24221">
    <property type="entry name" value="ATP-BINDING CASSETTE SUB-FAMILY B"/>
    <property type="match status" value="1"/>
</dbReference>
<evidence type="ECO:0000256" key="1">
    <source>
        <dbReference type="ARBA" id="ARBA00004651"/>
    </source>
</evidence>
<dbReference type="PANTHER" id="PTHR24221:SF654">
    <property type="entry name" value="ATP-BINDING CASSETTE SUB-FAMILY B MEMBER 6"/>
    <property type="match status" value="1"/>
</dbReference>
<dbReference type="InterPro" id="IPR003593">
    <property type="entry name" value="AAA+_ATPase"/>
</dbReference>
<dbReference type="InterPro" id="IPR011527">
    <property type="entry name" value="ABC1_TM_dom"/>
</dbReference>
<dbReference type="InterPro" id="IPR039421">
    <property type="entry name" value="Type_1_exporter"/>
</dbReference>